<sequence>MKLTLFFLLSVFGLETLYAQDFVNGYYVTMAQDTVPCSIKIGGKKISTNYFALVVKGDGEEAQVFKAKDRQIAAYGFGIPGQRFDFRYIEIEKTNDGGFYRQIDYGPRFQLYLHMVSTNVNGVVTTLPQYAVFDTNGSNFILTTHLLGNWKKNLRKLLHDQPAALLALEEINRNQIPEFIESLNRGKNTIN</sequence>
<evidence type="ECO:0000313" key="2">
    <source>
        <dbReference type="Proteomes" id="UP000199564"/>
    </source>
</evidence>
<proteinExistence type="predicted"/>
<dbReference type="AlphaFoldDB" id="A0A1I5J4L8"/>
<dbReference type="EMBL" id="FOVW01000011">
    <property type="protein sequence ID" value="SFO67336.1"/>
    <property type="molecule type" value="Genomic_DNA"/>
</dbReference>
<gene>
    <name evidence="1" type="ORF">SAMN04488519_11146</name>
</gene>
<keyword evidence="2" id="KW-1185">Reference proteome</keyword>
<dbReference type="Proteomes" id="UP000199564">
    <property type="component" value="Unassembled WGS sequence"/>
</dbReference>
<protein>
    <submittedName>
        <fullName evidence="1">Uncharacterized protein</fullName>
    </submittedName>
</protein>
<dbReference type="RefSeq" id="WP_091655305.1">
    <property type="nucleotide sequence ID" value="NZ_FOVW01000011.1"/>
</dbReference>
<accession>A0A1I5J4L8</accession>
<organism evidence="1 2">
    <name type="scientific">Algoriphagus ornithinivorans</name>
    <dbReference type="NCBI Taxonomy" id="226506"/>
    <lineage>
        <taxon>Bacteria</taxon>
        <taxon>Pseudomonadati</taxon>
        <taxon>Bacteroidota</taxon>
        <taxon>Cytophagia</taxon>
        <taxon>Cytophagales</taxon>
        <taxon>Cyclobacteriaceae</taxon>
        <taxon>Algoriphagus</taxon>
    </lineage>
</organism>
<name>A0A1I5J4L8_9BACT</name>
<evidence type="ECO:0000313" key="1">
    <source>
        <dbReference type="EMBL" id="SFO67336.1"/>
    </source>
</evidence>
<reference evidence="2" key="1">
    <citation type="submission" date="2016-10" db="EMBL/GenBank/DDBJ databases">
        <authorList>
            <person name="Varghese N."/>
            <person name="Submissions S."/>
        </authorList>
    </citation>
    <scope>NUCLEOTIDE SEQUENCE [LARGE SCALE GENOMIC DNA]</scope>
    <source>
        <strain evidence="2">DSM 15282</strain>
    </source>
</reference>